<dbReference type="InterPro" id="IPR036188">
    <property type="entry name" value="FAD/NAD-bd_sf"/>
</dbReference>
<name>A0A7Y9S8M2_9MICC</name>
<reference evidence="2 3" key="1">
    <citation type="submission" date="2020-07" db="EMBL/GenBank/DDBJ databases">
        <title>Sequencing the genomes of 1000 actinobacteria strains.</title>
        <authorList>
            <person name="Klenk H.-P."/>
        </authorList>
    </citation>
    <scope>NUCLEOTIDE SEQUENCE [LARGE SCALE GENOMIC DNA]</scope>
    <source>
        <strain evidence="2 3">DSM 102047</strain>
    </source>
</reference>
<feature type="domain" description="FAD-binding" evidence="1">
    <location>
        <begin position="13"/>
        <end position="81"/>
    </location>
</feature>
<dbReference type="SUPFAM" id="SSF51905">
    <property type="entry name" value="FAD/NAD(P)-binding domain"/>
    <property type="match status" value="1"/>
</dbReference>
<comment type="caution">
    <text evidence="2">The sequence shown here is derived from an EMBL/GenBank/DDBJ whole genome shotgun (WGS) entry which is preliminary data.</text>
</comment>
<evidence type="ECO:0000313" key="2">
    <source>
        <dbReference type="EMBL" id="NYE96126.1"/>
    </source>
</evidence>
<dbReference type="GO" id="GO:0071949">
    <property type="term" value="F:FAD binding"/>
    <property type="evidence" value="ECO:0007669"/>
    <property type="project" value="InterPro"/>
</dbReference>
<accession>A0A7Y9S8M2</accession>
<dbReference type="RefSeq" id="WP_179389828.1">
    <property type="nucleotide sequence ID" value="NZ_JACBYQ010000002.1"/>
</dbReference>
<proteinExistence type="predicted"/>
<dbReference type="Gene3D" id="3.50.50.60">
    <property type="entry name" value="FAD/NAD(P)-binding domain"/>
    <property type="match status" value="1"/>
</dbReference>
<keyword evidence="3" id="KW-1185">Reference proteome</keyword>
<evidence type="ECO:0000259" key="1">
    <source>
        <dbReference type="Pfam" id="PF01494"/>
    </source>
</evidence>
<organism evidence="2 3">
    <name type="scientific">Psychromicrobium silvestre</name>
    <dbReference type="NCBI Taxonomy" id="1645614"/>
    <lineage>
        <taxon>Bacteria</taxon>
        <taxon>Bacillati</taxon>
        <taxon>Actinomycetota</taxon>
        <taxon>Actinomycetes</taxon>
        <taxon>Micrococcales</taxon>
        <taxon>Micrococcaceae</taxon>
        <taxon>Psychromicrobium</taxon>
    </lineage>
</organism>
<sequence>MTRALGTAQMEHTTTVVIGSGLSGLAVASELSRQGVESIVVDQLELFGVEPVARKAELAEPGSLAERGEILRVLRHYASSHSLDVRTQAKATELSIDPEKPQQWVIRTSEGVLLAENVVLTRCAQSQLRRFLASLGISIGKDVVNALHALGLYLVGVGDALLPSTKDILRQAKNVSQAISTQSQLRQNALA</sequence>
<dbReference type="AlphaFoldDB" id="A0A7Y9S8M2"/>
<dbReference type="Proteomes" id="UP000521748">
    <property type="component" value="Unassembled WGS sequence"/>
</dbReference>
<gene>
    <name evidence="2" type="ORF">FHU41_002376</name>
</gene>
<protein>
    <submittedName>
        <fullName evidence="2">2-polyprenyl-6-methoxyphenol hydroxylase-like FAD-dependent oxidoreductase</fullName>
    </submittedName>
</protein>
<dbReference type="Pfam" id="PF01494">
    <property type="entry name" value="FAD_binding_3"/>
    <property type="match status" value="1"/>
</dbReference>
<dbReference type="InterPro" id="IPR002938">
    <property type="entry name" value="FAD-bd"/>
</dbReference>
<evidence type="ECO:0000313" key="3">
    <source>
        <dbReference type="Proteomes" id="UP000521748"/>
    </source>
</evidence>
<dbReference type="EMBL" id="JACBYQ010000002">
    <property type="protein sequence ID" value="NYE96126.1"/>
    <property type="molecule type" value="Genomic_DNA"/>
</dbReference>